<dbReference type="Proteomes" id="UP000789706">
    <property type="component" value="Unassembled WGS sequence"/>
</dbReference>
<sequence length="262" mass="30622">MHNIYSDILSNNTYSRPFKFVTLMFLPLLILLYVGIILPISLQACLAHSLFITLILPIVIQVKRPEYPYYDESVLMSIIFLLYQFILGNNSIKEIKEEFLDSPILRPIQDTINLDKKFSHIYSTVIPNRIKEFIDFFYHKLRVGIVVGFFFGFFAIPITLICFFIEPPFDKAFTQLKQLTSNWTSNWYLNWSLNWSGIDINNKDWKTLEDEIEGNPLNIIFSVVMLFCLRVIICGIKNCLDSIVSRFSQFISDLGKDNECCY</sequence>
<protein>
    <submittedName>
        <fullName evidence="2">6006_t:CDS:1</fullName>
    </submittedName>
</protein>
<comment type="caution">
    <text evidence="2">The sequence shown here is derived from an EMBL/GenBank/DDBJ whole genome shotgun (WGS) entry which is preliminary data.</text>
</comment>
<accession>A0A9N8YUD2</accession>
<feature type="transmembrane region" description="Helical" evidence="1">
    <location>
        <begin position="74"/>
        <end position="92"/>
    </location>
</feature>
<keyword evidence="1" id="KW-0472">Membrane</keyword>
<feature type="transmembrane region" description="Helical" evidence="1">
    <location>
        <begin position="143"/>
        <end position="166"/>
    </location>
</feature>
<keyword evidence="1" id="KW-0812">Transmembrane</keyword>
<dbReference type="OrthoDB" id="2368154at2759"/>
<feature type="transmembrane region" description="Helical" evidence="1">
    <location>
        <begin position="20"/>
        <end position="38"/>
    </location>
</feature>
<proteinExistence type="predicted"/>
<gene>
    <name evidence="2" type="ORF">DEBURN_LOCUS2055</name>
</gene>
<name>A0A9N8YUD2_9GLOM</name>
<evidence type="ECO:0000313" key="2">
    <source>
        <dbReference type="EMBL" id="CAG8449886.1"/>
    </source>
</evidence>
<dbReference type="AlphaFoldDB" id="A0A9N8YUD2"/>
<evidence type="ECO:0000256" key="1">
    <source>
        <dbReference type="SAM" id="Phobius"/>
    </source>
</evidence>
<feature type="transmembrane region" description="Helical" evidence="1">
    <location>
        <begin position="219"/>
        <end position="240"/>
    </location>
</feature>
<organism evidence="2 3">
    <name type="scientific">Diversispora eburnea</name>
    <dbReference type="NCBI Taxonomy" id="1213867"/>
    <lineage>
        <taxon>Eukaryota</taxon>
        <taxon>Fungi</taxon>
        <taxon>Fungi incertae sedis</taxon>
        <taxon>Mucoromycota</taxon>
        <taxon>Glomeromycotina</taxon>
        <taxon>Glomeromycetes</taxon>
        <taxon>Diversisporales</taxon>
        <taxon>Diversisporaceae</taxon>
        <taxon>Diversispora</taxon>
    </lineage>
</organism>
<keyword evidence="1" id="KW-1133">Transmembrane helix</keyword>
<evidence type="ECO:0000313" key="3">
    <source>
        <dbReference type="Proteomes" id="UP000789706"/>
    </source>
</evidence>
<dbReference type="EMBL" id="CAJVPK010000106">
    <property type="protein sequence ID" value="CAG8449886.1"/>
    <property type="molecule type" value="Genomic_DNA"/>
</dbReference>
<reference evidence="2" key="1">
    <citation type="submission" date="2021-06" db="EMBL/GenBank/DDBJ databases">
        <authorList>
            <person name="Kallberg Y."/>
            <person name="Tangrot J."/>
            <person name="Rosling A."/>
        </authorList>
    </citation>
    <scope>NUCLEOTIDE SEQUENCE</scope>
    <source>
        <strain evidence="2">AZ414A</strain>
    </source>
</reference>
<keyword evidence="3" id="KW-1185">Reference proteome</keyword>